<dbReference type="PANTHER" id="PTHR30290">
    <property type="entry name" value="PERIPLASMIC BINDING COMPONENT OF ABC TRANSPORTER"/>
    <property type="match status" value="1"/>
</dbReference>
<comment type="similarity">
    <text evidence="1">Belongs to the bacterial solute-binding protein 5 family.</text>
</comment>
<dbReference type="PROSITE" id="PS51257">
    <property type="entry name" value="PROKAR_LIPOPROTEIN"/>
    <property type="match status" value="1"/>
</dbReference>
<gene>
    <name evidence="6" type="ORF">B5C08_05150</name>
</gene>
<dbReference type="GO" id="GO:1904680">
    <property type="term" value="F:peptide transmembrane transporter activity"/>
    <property type="evidence" value="ECO:0007669"/>
    <property type="project" value="TreeGrafter"/>
</dbReference>
<evidence type="ECO:0000256" key="3">
    <source>
        <dbReference type="ARBA" id="ARBA00022729"/>
    </source>
</evidence>
<dbReference type="NCBIfam" id="NF045468">
    <property type="entry name" value="Opp5A_nikA"/>
    <property type="match status" value="1"/>
</dbReference>
<reference evidence="6 7" key="1">
    <citation type="journal article" date="2017" name="PLoS ONE">
        <title>Development of a real-time PCR for detection of Staphylococcus pseudintermedius using a novel automated comparison of whole-genome sequences.</title>
        <authorList>
            <person name="Verstappen K.M."/>
            <person name="Huijbregts L."/>
            <person name="Spaninks M."/>
            <person name="Wagenaar J.A."/>
            <person name="Fluit A.C."/>
            <person name="Duim B."/>
        </authorList>
    </citation>
    <scope>NUCLEOTIDE SEQUENCE [LARGE SCALE GENOMIC DNA]</scope>
    <source>
        <strain evidence="6 7">215070706401-1</strain>
    </source>
</reference>
<dbReference type="GO" id="GO:0043190">
    <property type="term" value="C:ATP-binding cassette (ABC) transporter complex"/>
    <property type="evidence" value="ECO:0007669"/>
    <property type="project" value="InterPro"/>
</dbReference>
<dbReference type="SUPFAM" id="SSF53850">
    <property type="entry name" value="Periplasmic binding protein-like II"/>
    <property type="match status" value="1"/>
</dbReference>
<dbReference type="InterPro" id="IPR039424">
    <property type="entry name" value="SBP_5"/>
</dbReference>
<comment type="caution">
    <text evidence="6">The sequence shown here is derived from an EMBL/GenBank/DDBJ whole genome shotgun (WGS) entry which is preliminary data.</text>
</comment>
<organism evidence="6 7">
    <name type="scientific">Staphylococcus delphini</name>
    <dbReference type="NCBI Taxonomy" id="53344"/>
    <lineage>
        <taxon>Bacteria</taxon>
        <taxon>Bacillati</taxon>
        <taxon>Bacillota</taxon>
        <taxon>Bacilli</taxon>
        <taxon>Bacillales</taxon>
        <taxon>Staphylococcaceae</taxon>
        <taxon>Staphylococcus</taxon>
        <taxon>Staphylococcus intermedius group</taxon>
    </lineage>
</organism>
<dbReference type="AlphaFoldDB" id="A0A2A4GXH9"/>
<evidence type="ECO:0000259" key="5">
    <source>
        <dbReference type="Pfam" id="PF00496"/>
    </source>
</evidence>
<dbReference type="InterPro" id="IPR030678">
    <property type="entry name" value="Peptide/Ni-bd"/>
</dbReference>
<evidence type="ECO:0000256" key="2">
    <source>
        <dbReference type="ARBA" id="ARBA00022448"/>
    </source>
</evidence>
<feature type="chain" id="PRO_5039148566" evidence="4">
    <location>
        <begin position="19"/>
        <end position="498"/>
    </location>
</feature>
<dbReference type="PANTHER" id="PTHR30290:SF9">
    <property type="entry name" value="OLIGOPEPTIDE-BINDING PROTEIN APPA"/>
    <property type="match status" value="1"/>
</dbReference>
<name>A0A2A4GXH9_9STAP</name>
<feature type="signal peptide" evidence="4">
    <location>
        <begin position="1"/>
        <end position="18"/>
    </location>
</feature>
<dbReference type="Gene3D" id="3.10.105.10">
    <property type="entry name" value="Dipeptide-binding Protein, Domain 3"/>
    <property type="match status" value="1"/>
</dbReference>
<dbReference type="InterPro" id="IPR000914">
    <property type="entry name" value="SBP_5_dom"/>
</dbReference>
<evidence type="ECO:0000256" key="4">
    <source>
        <dbReference type="SAM" id="SignalP"/>
    </source>
</evidence>
<dbReference type="CDD" id="cd08490">
    <property type="entry name" value="PBP2_NikA_DppA_OppA_like_3"/>
    <property type="match status" value="1"/>
</dbReference>
<dbReference type="RefSeq" id="WP_096591186.1">
    <property type="nucleotide sequence ID" value="NZ_MWRM01000005.1"/>
</dbReference>
<evidence type="ECO:0000313" key="7">
    <source>
        <dbReference type="Proteomes" id="UP000218335"/>
    </source>
</evidence>
<dbReference type="GO" id="GO:0015833">
    <property type="term" value="P:peptide transport"/>
    <property type="evidence" value="ECO:0007669"/>
    <property type="project" value="TreeGrafter"/>
</dbReference>
<keyword evidence="3 4" id="KW-0732">Signal</keyword>
<evidence type="ECO:0000256" key="1">
    <source>
        <dbReference type="ARBA" id="ARBA00005695"/>
    </source>
</evidence>
<accession>A0A2A4GXH9</accession>
<dbReference type="GO" id="GO:0042597">
    <property type="term" value="C:periplasmic space"/>
    <property type="evidence" value="ECO:0007669"/>
    <property type="project" value="UniProtKB-ARBA"/>
</dbReference>
<dbReference type="Pfam" id="PF00496">
    <property type="entry name" value="SBP_bac_5"/>
    <property type="match status" value="1"/>
</dbReference>
<keyword evidence="2" id="KW-0813">Transport</keyword>
<dbReference type="Proteomes" id="UP000218335">
    <property type="component" value="Unassembled WGS sequence"/>
</dbReference>
<sequence>MKLKYSLAVLTTTSLLLASCGTGSGDHNADEKVLDIEMPLKTTSIAPYETDVPVRAGALESLFKVSKEGEVQPWLAKDFKQVSPEKLELTVKNDVKFQNGEKLTGQKVKESLEQALKESDFVKSTLPIKSIEANGQKVTITTKEAYPELASELANPFVAIFDAAAKTDIDAKPVGTGPYQIKDYQRSQKITLDRNDDYWNGQPKLDGVTVTYQEDGNARVSHLQSGEADLITDVPVNRVKQLEEKGDTKVSHVSGYRTQMMIYNLESDKMTHEVREAMDKIIDRKGLAKDVSNGYAKPATGPFNDDLDFIDHHKVKNQDIEGAKKLMEDAGYSDAHPLKIQLATYEGRPELPKMAQVIQSDAKKAHIDIEIRNVDDIEGYLADRSQWDATMYSFGTIPRGDTGYFFNQAFHEDGSSNKGAYKNKEVTDMIDTLNHTVDKAQRESLSNDIIDKAAQDIPASYITYNDTVDGMNKDVTHFKATPEGIYLVDDKVDIQDAN</sequence>
<dbReference type="Gene3D" id="3.40.190.10">
    <property type="entry name" value="Periplasmic binding protein-like II"/>
    <property type="match status" value="1"/>
</dbReference>
<dbReference type="InterPro" id="IPR050035">
    <property type="entry name" value="NikA"/>
</dbReference>
<proteinExistence type="inferred from homology"/>
<protein>
    <submittedName>
        <fullName evidence="6">Nickel ABC transporter substrate-binding protein</fullName>
    </submittedName>
</protein>
<evidence type="ECO:0000313" key="6">
    <source>
        <dbReference type="EMBL" id="PCF55851.1"/>
    </source>
</evidence>
<dbReference type="EMBL" id="MWUU01000005">
    <property type="protein sequence ID" value="PCF55851.1"/>
    <property type="molecule type" value="Genomic_DNA"/>
</dbReference>
<feature type="domain" description="Solute-binding protein family 5" evidence="5">
    <location>
        <begin position="70"/>
        <end position="416"/>
    </location>
</feature>
<dbReference type="PIRSF" id="PIRSF002741">
    <property type="entry name" value="MppA"/>
    <property type="match status" value="1"/>
</dbReference>